<dbReference type="InterPro" id="IPR025218">
    <property type="entry name" value="DUF4426"/>
</dbReference>
<keyword evidence="1" id="KW-0732">Signal</keyword>
<gene>
    <name evidence="3" type="ORF">GCM10017655_01220</name>
</gene>
<dbReference type="EMBL" id="BSFN01000001">
    <property type="protein sequence ID" value="GLK87060.1"/>
    <property type="molecule type" value="Genomic_DNA"/>
</dbReference>
<proteinExistence type="predicted"/>
<dbReference type="AlphaFoldDB" id="A0A9W6K049"/>
<evidence type="ECO:0000313" key="4">
    <source>
        <dbReference type="Proteomes" id="UP001143328"/>
    </source>
</evidence>
<reference evidence="3" key="1">
    <citation type="journal article" date="2014" name="Int. J. Syst. Evol. Microbiol.">
        <title>Complete genome sequence of Corynebacterium casei LMG S-19264T (=DSM 44701T), isolated from a smear-ripened cheese.</title>
        <authorList>
            <consortium name="US DOE Joint Genome Institute (JGI-PGF)"/>
            <person name="Walter F."/>
            <person name="Albersmeier A."/>
            <person name="Kalinowski J."/>
            <person name="Ruckert C."/>
        </authorList>
    </citation>
    <scope>NUCLEOTIDE SEQUENCE</scope>
    <source>
        <strain evidence="3">VKM B-2935</strain>
    </source>
</reference>
<evidence type="ECO:0000313" key="3">
    <source>
        <dbReference type="EMBL" id="GLK87060.1"/>
    </source>
</evidence>
<comment type="caution">
    <text evidence="3">The sequence shown here is derived from an EMBL/GenBank/DDBJ whole genome shotgun (WGS) entry which is preliminary data.</text>
</comment>
<organism evidence="3 4">
    <name type="scientific">Pseudomonas turukhanskensis</name>
    <dbReference type="NCBI Taxonomy" id="1806536"/>
    <lineage>
        <taxon>Bacteria</taxon>
        <taxon>Pseudomonadati</taxon>
        <taxon>Pseudomonadota</taxon>
        <taxon>Gammaproteobacteria</taxon>
        <taxon>Pseudomonadales</taxon>
        <taxon>Pseudomonadaceae</taxon>
        <taxon>Pseudomonas</taxon>
    </lineage>
</organism>
<evidence type="ECO:0000256" key="1">
    <source>
        <dbReference type="SAM" id="SignalP"/>
    </source>
</evidence>
<dbReference type="Pfam" id="PF14467">
    <property type="entry name" value="DUF4426"/>
    <property type="match status" value="1"/>
</dbReference>
<feature type="domain" description="DUF4426" evidence="2">
    <location>
        <begin position="23"/>
        <end position="138"/>
    </location>
</feature>
<reference evidence="3" key="2">
    <citation type="submission" date="2023-01" db="EMBL/GenBank/DDBJ databases">
        <authorList>
            <person name="Sun Q."/>
            <person name="Evtushenko L."/>
        </authorList>
    </citation>
    <scope>NUCLEOTIDE SEQUENCE</scope>
    <source>
        <strain evidence="3">VKM B-2935</strain>
    </source>
</reference>
<sequence length="140" mass="15099">MRRLALFVLTLCLALPAMAERKASFGELDVHYNAFNSGFLQPDIAAAAGVVRSKTLGVVNVAVLKAGKASNANVTGTVTDLLGKARPLEFKQVAESGAIYYLAQFPFEQREVLRFSINVQAAGGATNSIDFNQEFFPDDK</sequence>
<name>A0A9W6K049_9PSED</name>
<protein>
    <recommendedName>
        <fullName evidence="2">DUF4426 domain-containing protein</fullName>
    </recommendedName>
</protein>
<keyword evidence="4" id="KW-1185">Reference proteome</keyword>
<feature type="chain" id="PRO_5040905972" description="DUF4426 domain-containing protein" evidence="1">
    <location>
        <begin position="20"/>
        <end position="140"/>
    </location>
</feature>
<dbReference type="Gene3D" id="2.60.40.3340">
    <property type="entry name" value="Domain of unknown function DUF4426"/>
    <property type="match status" value="1"/>
</dbReference>
<feature type="signal peptide" evidence="1">
    <location>
        <begin position="1"/>
        <end position="19"/>
    </location>
</feature>
<accession>A0A9W6K049</accession>
<dbReference type="RefSeq" id="WP_271193289.1">
    <property type="nucleotide sequence ID" value="NZ_BSFN01000001.1"/>
</dbReference>
<evidence type="ECO:0000259" key="2">
    <source>
        <dbReference type="Pfam" id="PF14467"/>
    </source>
</evidence>
<dbReference type="Proteomes" id="UP001143328">
    <property type="component" value="Unassembled WGS sequence"/>
</dbReference>